<dbReference type="EMBL" id="AMZH03012992">
    <property type="protein sequence ID" value="RRT50026.1"/>
    <property type="molecule type" value="Genomic_DNA"/>
</dbReference>
<accession>A0A426YE96</accession>
<reference evidence="2 3" key="1">
    <citation type="journal article" date="2014" name="Agronomy (Basel)">
        <title>A Draft Genome Sequence for Ensete ventricosum, the Drought-Tolerant Tree Against Hunger.</title>
        <authorList>
            <person name="Harrison J."/>
            <person name="Moore K.A."/>
            <person name="Paszkiewicz K."/>
            <person name="Jones T."/>
            <person name="Grant M."/>
            <person name="Ambacheew D."/>
            <person name="Muzemil S."/>
            <person name="Studholme D.J."/>
        </authorList>
    </citation>
    <scope>NUCLEOTIDE SEQUENCE [LARGE SCALE GENOMIC DNA]</scope>
</reference>
<proteinExistence type="predicted"/>
<evidence type="ECO:0000313" key="3">
    <source>
        <dbReference type="Proteomes" id="UP000287651"/>
    </source>
</evidence>
<evidence type="ECO:0000256" key="1">
    <source>
        <dbReference type="SAM" id="MobiDB-lite"/>
    </source>
</evidence>
<organism evidence="2 3">
    <name type="scientific">Ensete ventricosum</name>
    <name type="common">Abyssinian banana</name>
    <name type="synonym">Musa ensete</name>
    <dbReference type="NCBI Taxonomy" id="4639"/>
    <lineage>
        <taxon>Eukaryota</taxon>
        <taxon>Viridiplantae</taxon>
        <taxon>Streptophyta</taxon>
        <taxon>Embryophyta</taxon>
        <taxon>Tracheophyta</taxon>
        <taxon>Spermatophyta</taxon>
        <taxon>Magnoliopsida</taxon>
        <taxon>Liliopsida</taxon>
        <taxon>Zingiberales</taxon>
        <taxon>Musaceae</taxon>
        <taxon>Ensete</taxon>
    </lineage>
</organism>
<comment type="caution">
    <text evidence="2">The sequence shown here is derived from an EMBL/GenBank/DDBJ whole genome shotgun (WGS) entry which is preliminary data.</text>
</comment>
<feature type="region of interest" description="Disordered" evidence="1">
    <location>
        <begin position="69"/>
        <end position="92"/>
    </location>
</feature>
<dbReference type="AlphaFoldDB" id="A0A426YE96"/>
<protein>
    <submittedName>
        <fullName evidence="2">Uncharacterized protein</fullName>
    </submittedName>
</protein>
<dbReference type="Proteomes" id="UP000287651">
    <property type="component" value="Unassembled WGS sequence"/>
</dbReference>
<sequence>MKDKGRSPTSHAEAYCPLYCHLSPCTKNVDKRLASRTIGQGVVLALRRTVEPQHHCKKGQLLVIELAEDEDNETSEEALKPKEEAMEEESQPANYAVHALADYSSPLMIAPTKEPKLEYTTLEPKEKDTP</sequence>
<gene>
    <name evidence="2" type="ORF">B296_00005906</name>
</gene>
<name>A0A426YE96_ENSVE</name>
<evidence type="ECO:0000313" key="2">
    <source>
        <dbReference type="EMBL" id="RRT50026.1"/>
    </source>
</evidence>